<proteinExistence type="inferred from homology"/>
<evidence type="ECO:0000313" key="8">
    <source>
        <dbReference type="Proteomes" id="UP000825123"/>
    </source>
</evidence>
<feature type="transmembrane region" description="Helical" evidence="6">
    <location>
        <begin position="55"/>
        <end position="75"/>
    </location>
</feature>
<dbReference type="PANTHER" id="PTHR30618:SF0">
    <property type="entry name" value="PURINE-URACIL PERMEASE NCS1"/>
    <property type="match status" value="1"/>
</dbReference>
<feature type="transmembrane region" description="Helical" evidence="6">
    <location>
        <begin position="379"/>
        <end position="399"/>
    </location>
</feature>
<accession>A0A8D5U699</accession>
<evidence type="ECO:0000256" key="4">
    <source>
        <dbReference type="ARBA" id="ARBA00022989"/>
    </source>
</evidence>
<feature type="transmembrane region" description="Helical" evidence="6">
    <location>
        <begin position="483"/>
        <end position="504"/>
    </location>
</feature>
<comment type="similarity">
    <text evidence="2">Belongs to the purine-cytosine permease (2.A.39) family.</text>
</comment>
<dbReference type="GO" id="GO:0015205">
    <property type="term" value="F:nucleobase transmembrane transporter activity"/>
    <property type="evidence" value="ECO:0007669"/>
    <property type="project" value="TreeGrafter"/>
</dbReference>
<comment type="subcellular location">
    <subcellularLocation>
        <location evidence="1">Membrane</location>
        <topology evidence="1">Multi-pass membrane protein</topology>
    </subcellularLocation>
</comment>
<dbReference type="EMBL" id="AP024597">
    <property type="protein sequence ID" value="BCU69621.1"/>
    <property type="molecule type" value="Genomic_DNA"/>
</dbReference>
<dbReference type="RefSeq" id="WP_221289621.1">
    <property type="nucleotide sequence ID" value="NZ_AP024597.1"/>
</dbReference>
<evidence type="ECO:0000256" key="1">
    <source>
        <dbReference type="ARBA" id="ARBA00004141"/>
    </source>
</evidence>
<protein>
    <submittedName>
        <fullName evidence="7">Transporter</fullName>
    </submittedName>
</protein>
<reference evidence="7 8" key="1">
    <citation type="submission" date="2021-04" db="EMBL/GenBank/DDBJ databases">
        <title>Complete genome sequence of Stygiolobus sp. KN-1.</title>
        <authorList>
            <person name="Nakamura K."/>
            <person name="Sakai H."/>
            <person name="Kurosawa N."/>
        </authorList>
    </citation>
    <scope>NUCLEOTIDE SEQUENCE [LARGE SCALE GENOMIC DNA]</scope>
    <source>
        <strain evidence="7 8">KN-1</strain>
    </source>
</reference>
<dbReference type="KEGG" id="csty:KN1_09180"/>
<organism evidence="7 8">
    <name type="scientific">Stygiolobus caldivivus</name>
    <dbReference type="NCBI Taxonomy" id="2824673"/>
    <lineage>
        <taxon>Archaea</taxon>
        <taxon>Thermoproteota</taxon>
        <taxon>Thermoprotei</taxon>
        <taxon>Sulfolobales</taxon>
        <taxon>Sulfolobaceae</taxon>
        <taxon>Stygiolobus</taxon>
    </lineage>
</organism>
<feature type="transmembrane region" description="Helical" evidence="6">
    <location>
        <begin position="187"/>
        <end position="205"/>
    </location>
</feature>
<keyword evidence="5 6" id="KW-0472">Membrane</keyword>
<keyword evidence="4 6" id="KW-1133">Transmembrane helix</keyword>
<feature type="transmembrane region" description="Helical" evidence="6">
    <location>
        <begin position="302"/>
        <end position="323"/>
    </location>
</feature>
<dbReference type="Proteomes" id="UP000825123">
    <property type="component" value="Chromosome"/>
</dbReference>
<dbReference type="Gene3D" id="1.10.4160.10">
    <property type="entry name" value="Hydantoin permease"/>
    <property type="match status" value="1"/>
</dbReference>
<dbReference type="Pfam" id="PF02133">
    <property type="entry name" value="Transp_cyt_pur"/>
    <property type="match status" value="1"/>
</dbReference>
<dbReference type="GeneID" id="66162667"/>
<dbReference type="GO" id="GO:0005886">
    <property type="term" value="C:plasma membrane"/>
    <property type="evidence" value="ECO:0007669"/>
    <property type="project" value="TreeGrafter"/>
</dbReference>
<feature type="transmembrane region" description="Helical" evidence="6">
    <location>
        <begin position="81"/>
        <end position="101"/>
    </location>
</feature>
<evidence type="ECO:0000256" key="5">
    <source>
        <dbReference type="ARBA" id="ARBA00023136"/>
    </source>
</evidence>
<feature type="transmembrane region" description="Helical" evidence="6">
    <location>
        <begin position="257"/>
        <end position="281"/>
    </location>
</feature>
<evidence type="ECO:0000256" key="6">
    <source>
        <dbReference type="SAM" id="Phobius"/>
    </source>
</evidence>
<keyword evidence="8" id="KW-1185">Reference proteome</keyword>
<name>A0A8D5U699_9CREN</name>
<feature type="transmembrane region" description="Helical" evidence="6">
    <location>
        <begin position="450"/>
        <end position="471"/>
    </location>
</feature>
<gene>
    <name evidence="7" type="ORF">KN1_09180</name>
</gene>
<feature type="transmembrane region" description="Helical" evidence="6">
    <location>
        <begin position="217"/>
        <end position="237"/>
    </location>
</feature>
<sequence>MAEDRVINPLEVTRYYPEKGQVELTTPLPQEKYLWNADIHPIPVKDRNWGPLTYFLIWVSMAFIIPSWTLASVGIVMGLNALQSILLVFLGNLAVLIPMIIQSHGGARYGIAEPQLTRSRWGIYGAIFPSWIRAVIGAGWWGIESYIITEAATAIYAIVSDKVDIISYTVSHYADYPFVLSKDFPEIFWGTFALVILAQVLVFYFSPVTKSQPVLRWLARLSGPIILIGFLITWLYFMQKVEWDVNILTLSPSSSPFNLLTILAFLNANIAFWATMAVTMPDYTRFAKSQTAQTLGQVPMPFLMLLIAFMSTMTTASSLKLFGQAIWDPIVLVTLHMAPPLNVFVLFSFILATFTVNVFANAVGPAYDIANTFPKKLTWFKGSLLLIVIGLGLGAWSYYGNAYGYIQNWLLTYGGLLGSVEGIIIFDYAVIRRFKFELLDVFLSKGRFRYWKGVNPAAVITFIVVSALLYIPYPGESIVLDNAWLFSFLASGLIYTPLMTLWVIPKYQSDLHGSLGKGYYSEVTRRVFNIDLKGSDKSNKGSL</sequence>
<feature type="transmembrane region" description="Helical" evidence="6">
    <location>
        <begin position="343"/>
        <end position="367"/>
    </location>
</feature>
<dbReference type="InterPro" id="IPR001248">
    <property type="entry name" value="Pur-cyt_permease"/>
</dbReference>
<feature type="transmembrane region" description="Helical" evidence="6">
    <location>
        <begin position="121"/>
        <end position="143"/>
    </location>
</feature>
<dbReference type="InterPro" id="IPR045225">
    <property type="entry name" value="Uracil/uridine/allantoin_perm"/>
</dbReference>
<evidence type="ECO:0000313" key="7">
    <source>
        <dbReference type="EMBL" id="BCU69621.1"/>
    </source>
</evidence>
<dbReference type="AlphaFoldDB" id="A0A8D5U699"/>
<evidence type="ECO:0000256" key="3">
    <source>
        <dbReference type="ARBA" id="ARBA00022692"/>
    </source>
</evidence>
<feature type="transmembrane region" description="Helical" evidence="6">
    <location>
        <begin position="411"/>
        <end position="430"/>
    </location>
</feature>
<keyword evidence="3 6" id="KW-0812">Transmembrane</keyword>
<dbReference type="PANTHER" id="PTHR30618">
    <property type="entry name" value="NCS1 FAMILY PURINE/PYRIMIDINE TRANSPORTER"/>
    <property type="match status" value="1"/>
</dbReference>
<evidence type="ECO:0000256" key="2">
    <source>
        <dbReference type="ARBA" id="ARBA00008974"/>
    </source>
</evidence>